<dbReference type="GeneID" id="26262258"/>
<protein>
    <submittedName>
        <fullName evidence="2">Uncharacterized protein</fullName>
    </submittedName>
</protein>
<keyword evidence="1" id="KW-0472">Membrane</keyword>
<evidence type="ECO:0000313" key="3">
    <source>
        <dbReference type="Proteomes" id="UP000031056"/>
    </source>
</evidence>
<dbReference type="RefSeq" id="XP_014563162.1">
    <property type="nucleotide sequence ID" value="XM_014707676.1"/>
</dbReference>
<evidence type="ECO:0000256" key="1">
    <source>
        <dbReference type="SAM" id="Phobius"/>
    </source>
</evidence>
<dbReference type="InParanoid" id="A0A0B2UJG3"/>
<comment type="caution">
    <text evidence="2">The sequence shown here is derived from an EMBL/GenBank/DDBJ whole genome shotgun (WGS) entry which is preliminary data.</text>
</comment>
<keyword evidence="3" id="KW-1185">Reference proteome</keyword>
<gene>
    <name evidence="2" type="ORF">M896_090440</name>
</gene>
<dbReference type="AlphaFoldDB" id="A0A0B2UJG3"/>
<feature type="transmembrane region" description="Helical" evidence="1">
    <location>
        <begin position="33"/>
        <end position="55"/>
    </location>
</feature>
<dbReference type="VEuPathDB" id="MicrosporidiaDB:M896_090440"/>
<organism evidence="2 3">
    <name type="scientific">Ordospora colligata OC4</name>
    <dbReference type="NCBI Taxonomy" id="1354746"/>
    <lineage>
        <taxon>Eukaryota</taxon>
        <taxon>Fungi</taxon>
        <taxon>Fungi incertae sedis</taxon>
        <taxon>Microsporidia</taxon>
        <taxon>Ordosporidae</taxon>
        <taxon>Ordospora</taxon>
    </lineage>
</organism>
<reference evidence="2 3" key="1">
    <citation type="journal article" date="2014" name="MBio">
        <title>The Ordospora colligata genome; evolution of extreme reduction in microsporidia and host-to-parasite horizontal gene transfer.</title>
        <authorList>
            <person name="Pombert J.-F."/>
            <person name="Haag K.L."/>
            <person name="Beidas S."/>
            <person name="Ebert D."/>
            <person name="Keeling P.J."/>
        </authorList>
    </citation>
    <scope>NUCLEOTIDE SEQUENCE [LARGE SCALE GENOMIC DNA]</scope>
    <source>
        <strain evidence="2 3">OC4</strain>
    </source>
</reference>
<proteinExistence type="predicted"/>
<sequence>MEKYSAYNDPLSGVNPFTDRKGTRYSILEYTKAILKIPFLVIMLVTNIDVVRYLITIRSNTLGKPRVLAANSSSFLDMHVLRHLTGIRNFYYVTETGYIDARSNKFISSVVEPCVLFPEACRTNNRAVLQFSRNVRVDYVCGIKYNGDCVNLYGNRFWFMLRFLASNCSVDVKFKQSTDIQYISKLSGLPQVIWSAKDKNRFVEEFTYGSKTQKKQ</sequence>
<name>A0A0B2UJG3_9MICR</name>
<evidence type="ECO:0000313" key="2">
    <source>
        <dbReference type="EMBL" id="KHN69120.1"/>
    </source>
</evidence>
<dbReference type="OrthoDB" id="2187509at2759"/>
<accession>A0A0B2UJG3</accession>
<dbReference type="HOGENOM" id="CLU_1429032_0_0_1"/>
<keyword evidence="1" id="KW-0812">Transmembrane</keyword>
<keyword evidence="1" id="KW-1133">Transmembrane helix</keyword>
<dbReference type="EMBL" id="JOKQ01000009">
    <property type="protein sequence ID" value="KHN69120.1"/>
    <property type="molecule type" value="Genomic_DNA"/>
</dbReference>
<dbReference type="Proteomes" id="UP000031056">
    <property type="component" value="Unassembled WGS sequence"/>
</dbReference>